<feature type="region of interest" description="Disordered" evidence="8">
    <location>
        <begin position="126"/>
        <end position="182"/>
    </location>
</feature>
<dbReference type="SUPFAM" id="SSF81345">
    <property type="entry name" value="ABC transporter involved in vitamin B12 uptake, BtuC"/>
    <property type="match status" value="1"/>
</dbReference>
<evidence type="ECO:0000256" key="5">
    <source>
        <dbReference type="ARBA" id="ARBA00022692"/>
    </source>
</evidence>
<dbReference type="OrthoDB" id="9811975at2"/>
<keyword evidence="6 9" id="KW-1133">Transmembrane helix</keyword>
<keyword evidence="5 9" id="KW-0812">Transmembrane</keyword>
<evidence type="ECO:0000256" key="9">
    <source>
        <dbReference type="SAM" id="Phobius"/>
    </source>
</evidence>
<dbReference type="Gene3D" id="1.10.3470.10">
    <property type="entry name" value="ABC transporter involved in vitamin B12 uptake, BtuC"/>
    <property type="match status" value="1"/>
</dbReference>
<dbReference type="GO" id="GO:0005886">
    <property type="term" value="C:plasma membrane"/>
    <property type="evidence" value="ECO:0007669"/>
    <property type="project" value="UniProtKB-SubCell"/>
</dbReference>
<sequence length="329" mass="35962">MPSTPHIGPITAAATACCLAIRAPWRSPSRRRFERANAHLRWGGGAVGRLRAVAGRRALSARRGDRACGDRRENRADKTVVAAGGGSHCVRPASAAHRRRAPGRRRFVGLRRRLSERVPQPLGLARHSGRHRRGELGRRTRHSAGLAGRGHRGRRLRLSSRGCWNDGAGRRPAQRRRQRADHDPVRHFHQLAVFLRPRDFKTCRRPRQCAARHHLLADGKPRQHQPARTGAGGAADPARLRSGLGLALAARRAHAGRRRGSRARLNAPRLRLFIVIGATLMTSAAVSVAGIIGLVGLIVPHLARPFCGPPRPAAGSRVHPSKHERSLPA</sequence>
<dbReference type="InterPro" id="IPR037294">
    <property type="entry name" value="ABC_BtuC-like"/>
</dbReference>
<dbReference type="Proteomes" id="UP000239089">
    <property type="component" value="Unassembled WGS sequence"/>
</dbReference>
<dbReference type="GO" id="GO:0022857">
    <property type="term" value="F:transmembrane transporter activity"/>
    <property type="evidence" value="ECO:0007669"/>
    <property type="project" value="InterPro"/>
</dbReference>
<dbReference type="Pfam" id="PF01032">
    <property type="entry name" value="FecCD"/>
    <property type="match status" value="1"/>
</dbReference>
<protein>
    <submittedName>
        <fullName evidence="10">Uncharacterized protein</fullName>
    </submittedName>
</protein>
<comment type="caution">
    <text evidence="10">The sequence shown here is derived from an EMBL/GenBank/DDBJ whole genome shotgun (WGS) entry which is preliminary data.</text>
</comment>
<keyword evidence="3" id="KW-0813">Transport</keyword>
<dbReference type="EMBL" id="NHSJ01000136">
    <property type="protein sequence ID" value="PPQ26155.1"/>
    <property type="molecule type" value="Genomic_DNA"/>
</dbReference>
<keyword evidence="11" id="KW-1185">Reference proteome</keyword>
<evidence type="ECO:0000256" key="4">
    <source>
        <dbReference type="ARBA" id="ARBA00022475"/>
    </source>
</evidence>
<evidence type="ECO:0000256" key="1">
    <source>
        <dbReference type="ARBA" id="ARBA00004651"/>
    </source>
</evidence>
<comment type="similarity">
    <text evidence="2">Belongs to the binding-protein-dependent transport system permease family. FecCD subfamily.</text>
</comment>
<comment type="subcellular location">
    <subcellularLocation>
        <location evidence="1">Cell membrane</location>
        <topology evidence="1">Multi-pass membrane protein</topology>
    </subcellularLocation>
</comment>
<dbReference type="InterPro" id="IPR000522">
    <property type="entry name" value="ABC_transptr_permease_BtuC"/>
</dbReference>
<evidence type="ECO:0000313" key="10">
    <source>
        <dbReference type="EMBL" id="PPQ26155.1"/>
    </source>
</evidence>
<keyword evidence="4" id="KW-1003">Cell membrane</keyword>
<proteinExistence type="inferred from homology"/>
<accession>A0A2S6MUW3</accession>
<evidence type="ECO:0000256" key="6">
    <source>
        <dbReference type="ARBA" id="ARBA00022989"/>
    </source>
</evidence>
<evidence type="ECO:0000256" key="3">
    <source>
        <dbReference type="ARBA" id="ARBA00022448"/>
    </source>
</evidence>
<evidence type="ECO:0000313" key="11">
    <source>
        <dbReference type="Proteomes" id="UP000239089"/>
    </source>
</evidence>
<keyword evidence="7 9" id="KW-0472">Membrane</keyword>
<name>A0A2S6MUW3_9HYPH</name>
<gene>
    <name evidence="10" type="ORF">CCR94_23065</name>
</gene>
<evidence type="ECO:0000256" key="2">
    <source>
        <dbReference type="ARBA" id="ARBA00007935"/>
    </source>
</evidence>
<reference evidence="10 11" key="1">
    <citation type="journal article" date="2018" name="Arch. Microbiol.">
        <title>New insights into the metabolic potential of the phototrophic purple bacterium Rhodopila globiformis DSM 161(T) from its draft genome sequence and evidence for a vanadium-dependent nitrogenase.</title>
        <authorList>
            <person name="Imhoff J.F."/>
            <person name="Rahn T."/>
            <person name="Kunzel S."/>
            <person name="Neulinger S.C."/>
        </authorList>
    </citation>
    <scope>NUCLEOTIDE SEQUENCE [LARGE SCALE GENOMIC DNA]</scope>
    <source>
        <strain evidence="10 11">DSM 16996</strain>
    </source>
</reference>
<evidence type="ECO:0000256" key="8">
    <source>
        <dbReference type="SAM" id="MobiDB-lite"/>
    </source>
</evidence>
<feature type="region of interest" description="Disordered" evidence="8">
    <location>
        <begin position="310"/>
        <end position="329"/>
    </location>
</feature>
<feature type="transmembrane region" description="Helical" evidence="9">
    <location>
        <begin position="272"/>
        <end position="299"/>
    </location>
</feature>
<evidence type="ECO:0000256" key="7">
    <source>
        <dbReference type="ARBA" id="ARBA00023136"/>
    </source>
</evidence>
<feature type="compositionally biased region" description="Basic residues" evidence="8">
    <location>
        <begin position="149"/>
        <end position="158"/>
    </location>
</feature>
<dbReference type="AlphaFoldDB" id="A0A2S6MUW3"/>
<organism evidence="10 11">
    <name type="scientific">Rhodoblastus sphagnicola</name>
    <dbReference type="NCBI Taxonomy" id="333368"/>
    <lineage>
        <taxon>Bacteria</taxon>
        <taxon>Pseudomonadati</taxon>
        <taxon>Pseudomonadota</taxon>
        <taxon>Alphaproteobacteria</taxon>
        <taxon>Hyphomicrobiales</taxon>
        <taxon>Rhodoblastaceae</taxon>
        <taxon>Rhodoblastus</taxon>
    </lineage>
</organism>